<comment type="similarity">
    <text evidence="1">Belongs to the 'phage' integrase family.</text>
</comment>
<dbReference type="GO" id="GO:0015074">
    <property type="term" value="P:DNA integration"/>
    <property type="evidence" value="ECO:0007669"/>
    <property type="project" value="InterPro"/>
</dbReference>
<dbReference type="PROSITE" id="PS51898">
    <property type="entry name" value="TYR_RECOMBINASE"/>
    <property type="match status" value="1"/>
</dbReference>
<feature type="domain" description="Tyr recombinase" evidence="4">
    <location>
        <begin position="228"/>
        <end position="386"/>
    </location>
</feature>
<dbReference type="InterPro" id="IPR011010">
    <property type="entry name" value="DNA_brk_join_enz"/>
</dbReference>
<dbReference type="Gene3D" id="1.10.150.130">
    <property type="match status" value="1"/>
</dbReference>
<accession>A0A286TVH5</accession>
<organism evidence="5 6">
    <name type="scientific">Candidatus Scalindua japonica</name>
    <dbReference type="NCBI Taxonomy" id="1284222"/>
    <lineage>
        <taxon>Bacteria</taxon>
        <taxon>Pseudomonadati</taxon>
        <taxon>Planctomycetota</taxon>
        <taxon>Candidatus Brocadiia</taxon>
        <taxon>Candidatus Brocadiales</taxon>
        <taxon>Candidatus Scalinduaceae</taxon>
        <taxon>Candidatus Scalindua</taxon>
    </lineage>
</organism>
<keyword evidence="6" id="KW-1185">Reference proteome</keyword>
<protein>
    <submittedName>
        <fullName evidence="5">Phage integrase family protein</fullName>
    </submittedName>
</protein>
<dbReference type="PANTHER" id="PTHR30349:SF41">
    <property type="entry name" value="INTEGRASE_RECOMBINASE PROTEIN MJ0367-RELATED"/>
    <property type="match status" value="1"/>
</dbReference>
<evidence type="ECO:0000256" key="1">
    <source>
        <dbReference type="ARBA" id="ARBA00008857"/>
    </source>
</evidence>
<dbReference type="OrthoDB" id="255290at2"/>
<keyword evidence="3" id="KW-0233">DNA recombination</keyword>
<dbReference type="GO" id="GO:0006310">
    <property type="term" value="P:DNA recombination"/>
    <property type="evidence" value="ECO:0007669"/>
    <property type="project" value="UniProtKB-KW"/>
</dbReference>
<evidence type="ECO:0000256" key="2">
    <source>
        <dbReference type="ARBA" id="ARBA00023125"/>
    </source>
</evidence>
<dbReference type="EMBL" id="BAOS01000004">
    <property type="protein sequence ID" value="GAX59892.1"/>
    <property type="molecule type" value="Genomic_DNA"/>
</dbReference>
<dbReference type="AlphaFoldDB" id="A0A286TVH5"/>
<dbReference type="InterPro" id="IPR013762">
    <property type="entry name" value="Integrase-like_cat_sf"/>
</dbReference>
<sequence length="386" mass="44751">MKQRHPAPLEKPLTLQDSISYLLDKEGDVMKGNIRAKGKCPRCQGKFTEIQKLGFVCIKHQITPKRLYIDFFYQGQRYRLFADKSGQPLDSYQRAVSLLSRVSTEIENHTFDPTKYIKQELEKFYVSSLLGRFLDLKLAGDKIAPSYTQQYKRYVGIAIYYFGTKDVRDIRKLDIVNYQAHVSENYKWGNKTLKNCLDIFKTFLMYAKNDLEIINVVPHFPVIEIDPPITRWLTAKAQKAVFNHVPDFDKPIIAFLMLSGCRPGEARALKCRDVDLEHELITISATFSNAIYRQKRKGKKSKPVKIPIHPEILDYIKHRAENNLSDAYMFTNREGNYYKETGLLEVWRRARDKAGLDKNIRLYDAARHSYASQLINSGVSIYRASA</sequence>
<name>A0A286TVH5_9BACT</name>
<reference evidence="5 6" key="1">
    <citation type="journal article" date="2017" name="Environ. Microbiol. Rep.">
        <title>Genetic diversity of marine anaerobic ammonium-oxidizing bacteria as revealed by genomic and proteomic analyses of 'Candidatus Scalindua japonica'.</title>
        <authorList>
            <person name="Oshiki M."/>
            <person name="Mizuto K."/>
            <person name="Kimura Z."/>
            <person name="Kindaichi T."/>
            <person name="Satoh H."/>
            <person name="Okabe S."/>
        </authorList>
    </citation>
    <scope>NUCLEOTIDE SEQUENCE [LARGE SCALE GENOMIC DNA]</scope>
    <source>
        <strain evidence="6">husup-a2</strain>
    </source>
</reference>
<evidence type="ECO:0000259" key="4">
    <source>
        <dbReference type="PROSITE" id="PS51898"/>
    </source>
</evidence>
<evidence type="ECO:0000313" key="6">
    <source>
        <dbReference type="Proteomes" id="UP000218542"/>
    </source>
</evidence>
<gene>
    <name evidence="5" type="ORF">SCALIN_C04_0380</name>
</gene>
<dbReference type="PANTHER" id="PTHR30349">
    <property type="entry name" value="PHAGE INTEGRASE-RELATED"/>
    <property type="match status" value="1"/>
</dbReference>
<dbReference type="Pfam" id="PF12167">
    <property type="entry name" value="Arm-DNA-bind_2"/>
    <property type="match status" value="1"/>
</dbReference>
<dbReference type="Gene3D" id="1.10.443.10">
    <property type="entry name" value="Intergrase catalytic core"/>
    <property type="match status" value="1"/>
</dbReference>
<evidence type="ECO:0000313" key="5">
    <source>
        <dbReference type="EMBL" id="GAX59892.1"/>
    </source>
</evidence>
<keyword evidence="2" id="KW-0238">DNA-binding</keyword>
<dbReference type="InterPro" id="IPR050090">
    <property type="entry name" value="Tyrosine_recombinase_XerCD"/>
</dbReference>
<dbReference type="InterPro" id="IPR002104">
    <property type="entry name" value="Integrase_catalytic"/>
</dbReference>
<evidence type="ECO:0000256" key="3">
    <source>
        <dbReference type="ARBA" id="ARBA00023172"/>
    </source>
</evidence>
<dbReference type="RefSeq" id="WP_096893017.1">
    <property type="nucleotide sequence ID" value="NZ_BAOS01000004.1"/>
</dbReference>
<comment type="caution">
    <text evidence="5">The sequence shown here is derived from an EMBL/GenBank/DDBJ whole genome shotgun (WGS) entry which is preliminary data.</text>
</comment>
<dbReference type="InterPro" id="IPR010998">
    <property type="entry name" value="Integrase_recombinase_N"/>
</dbReference>
<dbReference type="Proteomes" id="UP000218542">
    <property type="component" value="Unassembled WGS sequence"/>
</dbReference>
<dbReference type="Pfam" id="PF00589">
    <property type="entry name" value="Phage_integrase"/>
    <property type="match status" value="1"/>
</dbReference>
<dbReference type="GO" id="GO:0003677">
    <property type="term" value="F:DNA binding"/>
    <property type="evidence" value="ECO:0007669"/>
    <property type="project" value="UniProtKB-KW"/>
</dbReference>
<dbReference type="InterPro" id="IPR022000">
    <property type="entry name" value="Min27-like_integrase_DNA_bind"/>
</dbReference>
<proteinExistence type="inferred from homology"/>
<dbReference type="SUPFAM" id="SSF56349">
    <property type="entry name" value="DNA breaking-rejoining enzymes"/>
    <property type="match status" value="1"/>
</dbReference>